<dbReference type="OrthoDB" id="9805987at2"/>
<dbReference type="GO" id="GO:0004814">
    <property type="term" value="F:arginine-tRNA ligase activity"/>
    <property type="evidence" value="ECO:0007669"/>
    <property type="project" value="UniProtKB-UniRule"/>
</dbReference>
<dbReference type="FunFam" id="1.10.730.10:FF:000006">
    <property type="entry name" value="Arginyl-tRNA synthetase 2, mitochondrial"/>
    <property type="match status" value="1"/>
</dbReference>
<protein>
    <recommendedName>
        <fullName evidence="9">Arginine--tRNA ligase</fullName>
        <ecNumber evidence="9">6.1.1.19</ecNumber>
    </recommendedName>
    <alternativeName>
        <fullName evidence="9">Arginyl-tRNA synthetase</fullName>
        <shortName evidence="9">ArgRS</shortName>
    </alternativeName>
</protein>
<dbReference type="Gene3D" id="3.30.1360.70">
    <property type="entry name" value="Arginyl tRNA synthetase N-terminal domain"/>
    <property type="match status" value="1"/>
</dbReference>
<reference evidence="14 15" key="1">
    <citation type="submission" date="2019-02" db="EMBL/GenBank/DDBJ databases">
        <title>Deep-cultivation of Planctomycetes and their phenomic and genomic characterization uncovers novel biology.</title>
        <authorList>
            <person name="Wiegand S."/>
            <person name="Jogler M."/>
            <person name="Boedeker C."/>
            <person name="Pinto D."/>
            <person name="Vollmers J."/>
            <person name="Rivas-Marin E."/>
            <person name="Kohn T."/>
            <person name="Peeters S.H."/>
            <person name="Heuer A."/>
            <person name="Rast P."/>
            <person name="Oberbeckmann S."/>
            <person name="Bunk B."/>
            <person name="Jeske O."/>
            <person name="Meyerdierks A."/>
            <person name="Storesund J.E."/>
            <person name="Kallscheuer N."/>
            <person name="Luecker S."/>
            <person name="Lage O.M."/>
            <person name="Pohl T."/>
            <person name="Merkel B.J."/>
            <person name="Hornburger P."/>
            <person name="Mueller R.-W."/>
            <person name="Bruemmer F."/>
            <person name="Labrenz M."/>
            <person name="Spormann A.M."/>
            <person name="Op den Camp H."/>
            <person name="Overmann J."/>
            <person name="Amann R."/>
            <person name="Jetten M.S.M."/>
            <person name="Mascher T."/>
            <person name="Medema M.H."/>
            <person name="Devos D.P."/>
            <person name="Kaster A.-K."/>
            <person name="Ovreas L."/>
            <person name="Rohde M."/>
            <person name="Galperin M.Y."/>
            <person name="Jogler C."/>
        </authorList>
    </citation>
    <scope>NUCLEOTIDE SEQUENCE [LARGE SCALE GENOMIC DNA]</scope>
    <source>
        <strain evidence="14 15">K23_9</strain>
    </source>
</reference>
<evidence type="ECO:0000256" key="4">
    <source>
        <dbReference type="ARBA" id="ARBA00022741"/>
    </source>
</evidence>
<dbReference type="HAMAP" id="MF_00123">
    <property type="entry name" value="Arg_tRNA_synth"/>
    <property type="match status" value="1"/>
</dbReference>
<keyword evidence="2 9" id="KW-0963">Cytoplasm</keyword>
<dbReference type="PRINTS" id="PR01038">
    <property type="entry name" value="TRNASYNTHARG"/>
</dbReference>
<dbReference type="Pfam" id="PF03485">
    <property type="entry name" value="Arg_tRNA_synt_N"/>
    <property type="match status" value="1"/>
</dbReference>
<dbReference type="EMBL" id="CP036526">
    <property type="protein sequence ID" value="QDT11398.1"/>
    <property type="molecule type" value="Genomic_DNA"/>
</dbReference>
<evidence type="ECO:0000256" key="7">
    <source>
        <dbReference type="ARBA" id="ARBA00023146"/>
    </source>
</evidence>
<evidence type="ECO:0000256" key="9">
    <source>
        <dbReference type="HAMAP-Rule" id="MF_00123"/>
    </source>
</evidence>
<organism evidence="14 15">
    <name type="scientific">Stieleria marina</name>
    <dbReference type="NCBI Taxonomy" id="1930275"/>
    <lineage>
        <taxon>Bacteria</taxon>
        <taxon>Pseudomonadati</taxon>
        <taxon>Planctomycetota</taxon>
        <taxon>Planctomycetia</taxon>
        <taxon>Pirellulales</taxon>
        <taxon>Pirellulaceae</taxon>
        <taxon>Stieleria</taxon>
    </lineage>
</organism>
<dbReference type="Gene3D" id="1.10.730.10">
    <property type="entry name" value="Isoleucyl-tRNA Synthetase, Domain 1"/>
    <property type="match status" value="1"/>
</dbReference>
<dbReference type="InterPro" id="IPR036695">
    <property type="entry name" value="Arg-tRNA-synth_N_sf"/>
</dbReference>
<keyword evidence="11" id="KW-0175">Coiled coil</keyword>
<keyword evidence="4 9" id="KW-0547">Nucleotide-binding</keyword>
<dbReference type="PANTHER" id="PTHR11956">
    <property type="entry name" value="ARGINYL-TRNA SYNTHETASE"/>
    <property type="match status" value="1"/>
</dbReference>
<dbReference type="InterPro" id="IPR001412">
    <property type="entry name" value="aa-tRNA-synth_I_CS"/>
</dbReference>
<evidence type="ECO:0000313" key="15">
    <source>
        <dbReference type="Proteomes" id="UP000319817"/>
    </source>
</evidence>
<evidence type="ECO:0000256" key="11">
    <source>
        <dbReference type="SAM" id="Coils"/>
    </source>
</evidence>
<dbReference type="Proteomes" id="UP000319817">
    <property type="component" value="Chromosome"/>
</dbReference>
<gene>
    <name evidence="9 14" type="primary">argS</name>
    <name evidence="14" type="ORF">K239x_33940</name>
</gene>
<sequence length="659" mass="72601">MHLPAILQERLSDALSGLTDSPEQYASMIRGTTDPAFGDYQVNCAMPLAKQIDGKNPREIAGEIVDNLKVDDLCQSSDIAGPGFINLKIDDQFLADSLAKLLGDERCLVQPVNAPKNIVVDFSSPNVAKPMHVGHIRSTVIGDSLARILGFLGHNVTTDNHLGDWGTQFGMIIYGYKHFGDPDVVKKNPVPELALLYRKVNQLIDYRKAVASVEPSKQAIAETEILVKQTEAELAATEKPNKKKRKALANLKRRLSSSQDNLAAAQAKIAAVLADPETAKTADQHATIDKDVLAETVKLHEGDEENLTLWKEFLPFCKDEINRIYDRLHVSFDHTLGESFYHSMLADVVDELVDKGLAKKSDGAVCVFLDGYDAPMIIRKQDGAFLYATTDLATLKYREDTFNPDEVLYVVDSRQGEHFQKLFQVAKLIGHDKVHLEHVNFGTVLDENGRPMKTRSGTLIGLEGLLDDAVAGARSVVCDPERLAKMDPPMDQDEQNAIAEAVGIGAIKYADLAHHRTSDYRFSLTKMVSLDGNTSAYIQYSVARTQSILQKVGTDQSAIIDRVAQHSIQFTDPAERTLALMLLKFEEALVNVHNDYAPNQLVDYLFDTAKAYASFNEQCHVMNAETDAIQTTRLALVASTGNVLKKGLSLLGIASVPRM</sequence>
<dbReference type="PANTHER" id="PTHR11956:SF5">
    <property type="entry name" value="ARGININE--TRNA LIGASE, CYTOPLASMIC"/>
    <property type="match status" value="1"/>
</dbReference>
<dbReference type="CDD" id="cd00671">
    <property type="entry name" value="ArgRS_core"/>
    <property type="match status" value="1"/>
</dbReference>
<keyword evidence="5 9" id="KW-0067">ATP-binding</keyword>
<evidence type="ECO:0000256" key="8">
    <source>
        <dbReference type="ARBA" id="ARBA00049339"/>
    </source>
</evidence>
<dbReference type="SMART" id="SM01016">
    <property type="entry name" value="Arg_tRNA_synt_N"/>
    <property type="match status" value="1"/>
</dbReference>
<dbReference type="GO" id="GO:0005524">
    <property type="term" value="F:ATP binding"/>
    <property type="evidence" value="ECO:0007669"/>
    <property type="project" value="UniProtKB-UniRule"/>
</dbReference>
<dbReference type="InterPro" id="IPR035684">
    <property type="entry name" value="ArgRS_core"/>
</dbReference>
<keyword evidence="6 9" id="KW-0648">Protein biosynthesis</keyword>
<evidence type="ECO:0000256" key="6">
    <source>
        <dbReference type="ARBA" id="ARBA00022917"/>
    </source>
</evidence>
<dbReference type="SMART" id="SM00836">
    <property type="entry name" value="DALR_1"/>
    <property type="match status" value="1"/>
</dbReference>
<dbReference type="GO" id="GO:0006420">
    <property type="term" value="P:arginyl-tRNA aminoacylation"/>
    <property type="evidence" value="ECO:0007669"/>
    <property type="project" value="UniProtKB-UniRule"/>
</dbReference>
<keyword evidence="7 9" id="KW-0030">Aminoacyl-tRNA synthetase</keyword>
<evidence type="ECO:0000256" key="3">
    <source>
        <dbReference type="ARBA" id="ARBA00022598"/>
    </source>
</evidence>
<evidence type="ECO:0000256" key="2">
    <source>
        <dbReference type="ARBA" id="ARBA00022490"/>
    </source>
</evidence>
<dbReference type="PROSITE" id="PS00178">
    <property type="entry name" value="AA_TRNA_LIGASE_I"/>
    <property type="match status" value="1"/>
</dbReference>
<comment type="subunit">
    <text evidence="9">Monomer.</text>
</comment>
<evidence type="ECO:0000313" key="14">
    <source>
        <dbReference type="EMBL" id="QDT11398.1"/>
    </source>
</evidence>
<dbReference type="InterPro" id="IPR008909">
    <property type="entry name" value="DALR_anticod-bd"/>
</dbReference>
<dbReference type="InterPro" id="IPR014729">
    <property type="entry name" value="Rossmann-like_a/b/a_fold"/>
</dbReference>
<comment type="subcellular location">
    <subcellularLocation>
        <location evidence="9">Cytoplasm</location>
    </subcellularLocation>
</comment>
<dbReference type="Gene3D" id="3.40.50.620">
    <property type="entry name" value="HUPs"/>
    <property type="match status" value="1"/>
</dbReference>
<dbReference type="SUPFAM" id="SSF52374">
    <property type="entry name" value="Nucleotidylyl transferase"/>
    <property type="match status" value="1"/>
</dbReference>
<evidence type="ECO:0000256" key="1">
    <source>
        <dbReference type="ARBA" id="ARBA00005594"/>
    </source>
</evidence>
<name>A0A517NWC0_9BACT</name>
<accession>A0A517NWC0</accession>
<feature type="domain" description="Arginyl tRNA synthetase N-terminal" evidence="13">
    <location>
        <begin position="5"/>
        <end position="89"/>
    </location>
</feature>
<proteinExistence type="inferred from homology"/>
<dbReference type="NCBIfam" id="TIGR00456">
    <property type="entry name" value="argS"/>
    <property type="match status" value="1"/>
</dbReference>
<dbReference type="Pfam" id="PF00750">
    <property type="entry name" value="tRNA-synt_1d"/>
    <property type="match status" value="2"/>
</dbReference>
<dbReference type="GO" id="GO:0005737">
    <property type="term" value="C:cytoplasm"/>
    <property type="evidence" value="ECO:0007669"/>
    <property type="project" value="UniProtKB-SubCell"/>
</dbReference>
<evidence type="ECO:0000256" key="10">
    <source>
        <dbReference type="RuleBase" id="RU363038"/>
    </source>
</evidence>
<comment type="similarity">
    <text evidence="1 9 10">Belongs to the class-I aminoacyl-tRNA synthetase family.</text>
</comment>
<dbReference type="RefSeq" id="WP_145419236.1">
    <property type="nucleotide sequence ID" value="NZ_CP036526.1"/>
</dbReference>
<dbReference type="SUPFAM" id="SSF47323">
    <property type="entry name" value="Anticodon-binding domain of a subclass of class I aminoacyl-tRNA synthetases"/>
    <property type="match status" value="1"/>
</dbReference>
<evidence type="ECO:0000259" key="13">
    <source>
        <dbReference type="SMART" id="SM01016"/>
    </source>
</evidence>
<dbReference type="Pfam" id="PF05746">
    <property type="entry name" value="DALR_1"/>
    <property type="match status" value="1"/>
</dbReference>
<dbReference type="InterPro" id="IPR005148">
    <property type="entry name" value="Arg-tRNA-synth_N"/>
</dbReference>
<feature type="short sequence motif" description="'HIGH' region" evidence="9">
    <location>
        <begin position="125"/>
        <end position="135"/>
    </location>
</feature>
<dbReference type="InterPro" id="IPR009080">
    <property type="entry name" value="tRNAsynth_Ia_anticodon-bd"/>
</dbReference>
<dbReference type="SUPFAM" id="SSF55190">
    <property type="entry name" value="Arginyl-tRNA synthetase (ArgRS), N-terminal 'additional' domain"/>
    <property type="match status" value="1"/>
</dbReference>
<evidence type="ECO:0000256" key="5">
    <source>
        <dbReference type="ARBA" id="ARBA00022840"/>
    </source>
</evidence>
<keyword evidence="15" id="KW-1185">Reference proteome</keyword>
<evidence type="ECO:0000259" key="12">
    <source>
        <dbReference type="SMART" id="SM00836"/>
    </source>
</evidence>
<feature type="domain" description="DALR anticodon binding" evidence="12">
    <location>
        <begin position="538"/>
        <end position="659"/>
    </location>
</feature>
<dbReference type="AlphaFoldDB" id="A0A517NWC0"/>
<keyword evidence="3 9" id="KW-0436">Ligase</keyword>
<dbReference type="EC" id="6.1.1.19" evidence="9"/>
<comment type="catalytic activity">
    <reaction evidence="8 9">
        <text>tRNA(Arg) + L-arginine + ATP = L-arginyl-tRNA(Arg) + AMP + diphosphate</text>
        <dbReference type="Rhea" id="RHEA:20301"/>
        <dbReference type="Rhea" id="RHEA-COMP:9658"/>
        <dbReference type="Rhea" id="RHEA-COMP:9673"/>
        <dbReference type="ChEBI" id="CHEBI:30616"/>
        <dbReference type="ChEBI" id="CHEBI:32682"/>
        <dbReference type="ChEBI" id="CHEBI:33019"/>
        <dbReference type="ChEBI" id="CHEBI:78442"/>
        <dbReference type="ChEBI" id="CHEBI:78513"/>
        <dbReference type="ChEBI" id="CHEBI:456215"/>
        <dbReference type="EC" id="6.1.1.19"/>
    </reaction>
</comment>
<feature type="coiled-coil region" evidence="11">
    <location>
        <begin position="241"/>
        <end position="268"/>
    </location>
</feature>
<dbReference type="InterPro" id="IPR001278">
    <property type="entry name" value="Arg-tRNA-ligase"/>
</dbReference>